<keyword evidence="2" id="KW-1185">Reference proteome</keyword>
<sequence length="136" mass="15516">MVEVDRLQIQGRLLARSADYDAAAKVLKFLIMMLGSHLWTELNKLLMDSLKFMADQFIESAGLTFVAYHGRNYSKVIEVVQLKERIETAILNLRQNAGSLANEEISRWIRKPWEIYTSNGALKQALGNPSTHPMEH</sequence>
<reference evidence="1 2" key="1">
    <citation type="journal article" date="2023" name="Hortic Res">
        <title>Pangenome of water caltrop reveals structural variations and asymmetric subgenome divergence after allopolyploidization.</title>
        <authorList>
            <person name="Zhang X."/>
            <person name="Chen Y."/>
            <person name="Wang L."/>
            <person name="Yuan Y."/>
            <person name="Fang M."/>
            <person name="Shi L."/>
            <person name="Lu R."/>
            <person name="Comes H.P."/>
            <person name="Ma Y."/>
            <person name="Chen Y."/>
            <person name="Huang G."/>
            <person name="Zhou Y."/>
            <person name="Zheng Z."/>
            <person name="Qiu Y."/>
        </authorList>
    </citation>
    <scope>NUCLEOTIDE SEQUENCE [LARGE SCALE GENOMIC DNA]</scope>
    <source>
        <strain evidence="1">F231</strain>
    </source>
</reference>
<protein>
    <submittedName>
        <fullName evidence="1">Uncharacterized protein</fullName>
    </submittedName>
</protein>
<accession>A0AAN7QYG3</accession>
<dbReference type="Proteomes" id="UP001346149">
    <property type="component" value="Unassembled WGS sequence"/>
</dbReference>
<dbReference type="AlphaFoldDB" id="A0AAN7QYG3"/>
<name>A0AAN7QYG3_TRANT</name>
<organism evidence="1 2">
    <name type="scientific">Trapa natans</name>
    <name type="common">Water chestnut</name>
    <dbReference type="NCBI Taxonomy" id="22666"/>
    <lineage>
        <taxon>Eukaryota</taxon>
        <taxon>Viridiplantae</taxon>
        <taxon>Streptophyta</taxon>
        <taxon>Embryophyta</taxon>
        <taxon>Tracheophyta</taxon>
        <taxon>Spermatophyta</taxon>
        <taxon>Magnoliopsida</taxon>
        <taxon>eudicotyledons</taxon>
        <taxon>Gunneridae</taxon>
        <taxon>Pentapetalae</taxon>
        <taxon>rosids</taxon>
        <taxon>malvids</taxon>
        <taxon>Myrtales</taxon>
        <taxon>Lythraceae</taxon>
        <taxon>Trapa</taxon>
    </lineage>
</organism>
<comment type="caution">
    <text evidence="1">The sequence shown here is derived from an EMBL/GenBank/DDBJ whole genome shotgun (WGS) entry which is preliminary data.</text>
</comment>
<dbReference type="EMBL" id="JAXQNO010000014">
    <property type="protein sequence ID" value="KAK4783707.1"/>
    <property type="molecule type" value="Genomic_DNA"/>
</dbReference>
<proteinExistence type="predicted"/>
<evidence type="ECO:0000313" key="1">
    <source>
        <dbReference type="EMBL" id="KAK4783707.1"/>
    </source>
</evidence>
<gene>
    <name evidence="1" type="ORF">SAY86_018075</name>
</gene>
<evidence type="ECO:0000313" key="2">
    <source>
        <dbReference type="Proteomes" id="UP001346149"/>
    </source>
</evidence>